<dbReference type="Proteomes" id="UP000055590">
    <property type="component" value="Chromosome"/>
</dbReference>
<dbReference type="InterPro" id="IPR002033">
    <property type="entry name" value="TatC"/>
</dbReference>
<organism evidence="6 7">
    <name type="scientific">Vulgatibacter incomptus</name>
    <dbReference type="NCBI Taxonomy" id="1391653"/>
    <lineage>
        <taxon>Bacteria</taxon>
        <taxon>Pseudomonadati</taxon>
        <taxon>Myxococcota</taxon>
        <taxon>Myxococcia</taxon>
        <taxon>Myxococcales</taxon>
        <taxon>Cystobacterineae</taxon>
        <taxon>Vulgatibacteraceae</taxon>
        <taxon>Vulgatibacter</taxon>
    </lineage>
</organism>
<dbReference type="GO" id="GO:0065002">
    <property type="term" value="P:intracellular protein transmembrane transport"/>
    <property type="evidence" value="ECO:0007669"/>
    <property type="project" value="TreeGrafter"/>
</dbReference>
<proteinExistence type="inferred from homology"/>
<dbReference type="PATRIC" id="fig|1391653.3.peg.1974"/>
<comment type="function">
    <text evidence="5">Part of the twin-arginine translocation (Tat) system that transports large folded proteins containing a characteristic twin-arginine motif in their signal peptide across membranes.</text>
</comment>
<sequence length="410" mass="44639">MRRDPDLRLSLLDHLGELRSRLIRASIAVVVLAGIALNFSKELFHILVIPILRALPEGQRALVQTSAIEELNTFIKVGLYAGLFLSAPVILYQLWGFVAPGLYANERRMAVPFVVAGTGCFIGGVVFCYFAILPPAFEFLLQPEDIRDRSVELKLAKGSMEDAGMLLRAGDPSNASRLLDQVDGHLAELPAVSRGGSQALLERIEHLSPALDVAERAADRSAAARVELSAAILSRSEARSLAIRGETGRAEELLARADEELRRAITSGAGPEKTAQLREVLDHHTSTSARLAAASEQHSMDDWTRPMLSMREQLDLVLLLLLAFGVIFEIPVIFALLASIGLIDGSELAKFRRYAIVINVIIAAVLTPTGDPFNLALMSIPMILFYEIGIIAARLISRRRKAREAAALAA</sequence>
<keyword evidence="5" id="KW-1003">Cell membrane</keyword>
<evidence type="ECO:0000256" key="4">
    <source>
        <dbReference type="ARBA" id="ARBA00023136"/>
    </source>
</evidence>
<dbReference type="PANTHER" id="PTHR30371:SF0">
    <property type="entry name" value="SEC-INDEPENDENT PROTEIN TRANSLOCASE PROTEIN TATC, CHLOROPLASTIC-RELATED"/>
    <property type="match status" value="1"/>
</dbReference>
<keyword evidence="5" id="KW-0653">Protein transport</keyword>
<dbReference type="GO" id="GO:0033281">
    <property type="term" value="C:TAT protein transport complex"/>
    <property type="evidence" value="ECO:0007669"/>
    <property type="project" value="UniProtKB-UniRule"/>
</dbReference>
<evidence type="ECO:0000256" key="5">
    <source>
        <dbReference type="HAMAP-Rule" id="MF_00902"/>
    </source>
</evidence>
<dbReference type="PRINTS" id="PR01840">
    <property type="entry name" value="TATCFAMILY"/>
</dbReference>
<accession>A0A0K1PEE8</accession>
<comment type="similarity">
    <text evidence="5">Belongs to the TatC family.</text>
</comment>
<dbReference type="HAMAP" id="MF_00902">
    <property type="entry name" value="TatC"/>
    <property type="match status" value="1"/>
</dbReference>
<feature type="transmembrane region" description="Helical" evidence="5">
    <location>
        <begin position="376"/>
        <end position="396"/>
    </location>
</feature>
<feature type="transmembrane region" description="Helical" evidence="5">
    <location>
        <begin position="110"/>
        <end position="132"/>
    </location>
</feature>
<feature type="transmembrane region" description="Helical" evidence="5">
    <location>
        <begin position="316"/>
        <end position="342"/>
    </location>
</feature>
<evidence type="ECO:0000256" key="3">
    <source>
        <dbReference type="ARBA" id="ARBA00022989"/>
    </source>
</evidence>
<evidence type="ECO:0000256" key="1">
    <source>
        <dbReference type="ARBA" id="ARBA00004141"/>
    </source>
</evidence>
<reference evidence="6 7" key="1">
    <citation type="submission" date="2015-08" db="EMBL/GenBank/DDBJ databases">
        <authorList>
            <person name="Babu N.S."/>
            <person name="Beckwith C.J."/>
            <person name="Beseler K.G."/>
            <person name="Brison A."/>
            <person name="Carone J.V."/>
            <person name="Caskin T.P."/>
            <person name="Diamond M."/>
            <person name="Durham M.E."/>
            <person name="Foxe J.M."/>
            <person name="Go M."/>
            <person name="Henderson B.A."/>
            <person name="Jones I.B."/>
            <person name="McGettigan J.A."/>
            <person name="Micheletti S.J."/>
            <person name="Nasrallah M.E."/>
            <person name="Ortiz D."/>
            <person name="Piller C.R."/>
            <person name="Privatt S.R."/>
            <person name="Schneider S.L."/>
            <person name="Sharp S."/>
            <person name="Smith T.C."/>
            <person name="Stanton J.D."/>
            <person name="Ullery H.E."/>
            <person name="Wilson R.J."/>
            <person name="Serrano M.G."/>
            <person name="Buck G."/>
            <person name="Lee V."/>
            <person name="Wang Y."/>
            <person name="Carvalho R."/>
            <person name="Voegtly L."/>
            <person name="Shi R."/>
            <person name="Duckworth R."/>
            <person name="Johnson A."/>
            <person name="Loviza R."/>
            <person name="Walstead R."/>
            <person name="Shah Z."/>
            <person name="Kiflezghi M."/>
            <person name="Wade K."/>
            <person name="Ball S.L."/>
            <person name="Bradley K.W."/>
            <person name="Asai D.J."/>
            <person name="Bowman C.A."/>
            <person name="Russell D.A."/>
            <person name="Pope W.H."/>
            <person name="Jacobs-Sera D."/>
            <person name="Hendrix R.W."/>
            <person name="Hatfull G.F."/>
        </authorList>
    </citation>
    <scope>NUCLEOTIDE SEQUENCE [LARGE SCALE GENOMIC DNA]</scope>
    <source>
        <strain evidence="6 7">DSM 27710</strain>
    </source>
</reference>
<dbReference type="GO" id="GO:0043953">
    <property type="term" value="P:protein transport by the Tat complex"/>
    <property type="evidence" value="ECO:0007669"/>
    <property type="project" value="UniProtKB-UniRule"/>
</dbReference>
<gene>
    <name evidence="5" type="primary">tatC</name>
    <name evidence="6" type="ORF">AKJ08_1886</name>
</gene>
<dbReference type="KEGG" id="vin:AKJ08_1886"/>
<feature type="transmembrane region" description="Helical" evidence="5">
    <location>
        <begin position="21"/>
        <end position="40"/>
    </location>
</feature>
<evidence type="ECO:0000313" key="6">
    <source>
        <dbReference type="EMBL" id="AKU91499.1"/>
    </source>
</evidence>
<comment type="subcellular location">
    <subcellularLocation>
        <location evidence="5">Cell membrane</location>
        <topology evidence="5">Multi-pass membrane protein</topology>
    </subcellularLocation>
    <subcellularLocation>
        <location evidence="1">Membrane</location>
        <topology evidence="1">Multi-pass membrane protein</topology>
    </subcellularLocation>
</comment>
<dbReference type="STRING" id="1391653.AKJ08_1886"/>
<keyword evidence="3 5" id="KW-1133">Transmembrane helix</keyword>
<keyword evidence="5" id="KW-0813">Transport</keyword>
<protein>
    <recommendedName>
        <fullName evidence="5">Sec-independent protein translocase protein TatC</fullName>
    </recommendedName>
</protein>
<dbReference type="PANTHER" id="PTHR30371">
    <property type="entry name" value="SEC-INDEPENDENT PROTEIN TRANSLOCASE PROTEIN TATC"/>
    <property type="match status" value="1"/>
</dbReference>
<feature type="transmembrane region" description="Helical" evidence="5">
    <location>
        <begin position="354"/>
        <end position="370"/>
    </location>
</feature>
<dbReference type="EMBL" id="CP012332">
    <property type="protein sequence ID" value="AKU91499.1"/>
    <property type="molecule type" value="Genomic_DNA"/>
</dbReference>
<dbReference type="Pfam" id="PF00902">
    <property type="entry name" value="TatC"/>
    <property type="match status" value="2"/>
</dbReference>
<dbReference type="GO" id="GO:0009977">
    <property type="term" value="F:proton motive force dependent protein transmembrane transporter activity"/>
    <property type="evidence" value="ECO:0007669"/>
    <property type="project" value="TreeGrafter"/>
</dbReference>
<dbReference type="OrthoDB" id="9777044at2"/>
<dbReference type="AlphaFoldDB" id="A0A0K1PEE8"/>
<dbReference type="RefSeq" id="WP_050725800.1">
    <property type="nucleotide sequence ID" value="NZ_CP012332.1"/>
</dbReference>
<keyword evidence="7" id="KW-1185">Reference proteome</keyword>
<evidence type="ECO:0000313" key="7">
    <source>
        <dbReference type="Proteomes" id="UP000055590"/>
    </source>
</evidence>
<comment type="subunit">
    <text evidence="5">Forms a complex with TatA.</text>
</comment>
<keyword evidence="2 5" id="KW-0812">Transmembrane</keyword>
<evidence type="ECO:0000256" key="2">
    <source>
        <dbReference type="ARBA" id="ARBA00022692"/>
    </source>
</evidence>
<keyword evidence="5" id="KW-0811">Translocation</keyword>
<name>A0A0K1PEE8_9BACT</name>
<feature type="transmembrane region" description="Helical" evidence="5">
    <location>
        <begin position="77"/>
        <end position="98"/>
    </location>
</feature>
<keyword evidence="4 5" id="KW-0472">Membrane</keyword>